<proteinExistence type="predicted"/>
<reference evidence="7 8" key="1">
    <citation type="submission" date="2024-09" db="EMBL/GenBank/DDBJ databases">
        <title>Rethinking Asexuality: The Enigmatic Case of Functional Sexual Genes in Lepraria (Stereocaulaceae).</title>
        <authorList>
            <person name="Doellman M."/>
            <person name="Sun Y."/>
            <person name="Barcenas-Pena A."/>
            <person name="Lumbsch H.T."/>
            <person name="Grewe F."/>
        </authorList>
    </citation>
    <scope>NUCLEOTIDE SEQUENCE [LARGE SCALE GENOMIC DNA]</scope>
    <source>
        <strain evidence="7 8">Mercado 3170</strain>
    </source>
</reference>
<evidence type="ECO:0000256" key="4">
    <source>
        <dbReference type="ARBA" id="ARBA00023136"/>
    </source>
</evidence>
<evidence type="ECO:0000256" key="1">
    <source>
        <dbReference type="ARBA" id="ARBA00004141"/>
    </source>
</evidence>
<feature type="transmembrane region" description="Helical" evidence="6">
    <location>
        <begin position="262"/>
        <end position="280"/>
    </location>
</feature>
<sequence length="388" mass="42533">MFPIFVARPFITMSTSPGLEMDIEALSGISGSISIACWIVVFSPQIIENFRRASADALSIRFLIIWLLGDVFNILGAVLQGVIPTMTILAVYYTLADVVLLGQCFFYRGFTLSDSPTAKDIPAIEEAAVDEEDPTEESSLLPHRSPQSTPMRPSIADADPSAKRASFSSIHSLLSTNVDGTHLSPATPLISPPKSTNMPPAATVLKSTSTFSAFLFNSGALFLVCTAGFLGWWLSARYSQTHHSHGRKRHHTHSTTDLSASVHFDVLGQIFGYICAALYLGSRVPQLLLNYRRKSVEGISVLFFLFACVGNLTYVMSIFAYEPACAKTGSVGESRSSGWCEEGEWGSQYGRYILVNASWLIGSAGTLFLDFMVFVQFWLYRQKIPQMG</sequence>
<gene>
    <name evidence="7" type="ORF">N7G274_006536</name>
</gene>
<evidence type="ECO:0000313" key="7">
    <source>
        <dbReference type="EMBL" id="KAL2040557.1"/>
    </source>
</evidence>
<dbReference type="SMART" id="SM00679">
    <property type="entry name" value="CTNS"/>
    <property type="match status" value="2"/>
</dbReference>
<dbReference type="PANTHER" id="PTHR16201">
    <property type="entry name" value="SEVEN TRANSMEMBRANE PROTEIN 1-RELATED"/>
    <property type="match status" value="1"/>
</dbReference>
<dbReference type="InterPro" id="IPR051415">
    <property type="entry name" value="LAAT-1"/>
</dbReference>
<keyword evidence="2 6" id="KW-0812">Transmembrane</keyword>
<dbReference type="Proteomes" id="UP001590950">
    <property type="component" value="Unassembled WGS sequence"/>
</dbReference>
<feature type="region of interest" description="Disordered" evidence="5">
    <location>
        <begin position="128"/>
        <end position="159"/>
    </location>
</feature>
<protein>
    <recommendedName>
        <fullName evidence="9">PQ-loop-domain-containing protein</fullName>
    </recommendedName>
</protein>
<feature type="transmembrane region" description="Helical" evidence="6">
    <location>
        <begin position="23"/>
        <end position="42"/>
    </location>
</feature>
<accession>A0ABR4A3R4</accession>
<evidence type="ECO:0000313" key="8">
    <source>
        <dbReference type="Proteomes" id="UP001590950"/>
    </source>
</evidence>
<keyword evidence="8" id="KW-1185">Reference proteome</keyword>
<evidence type="ECO:0000256" key="3">
    <source>
        <dbReference type="ARBA" id="ARBA00022989"/>
    </source>
</evidence>
<evidence type="ECO:0008006" key="9">
    <source>
        <dbReference type="Google" id="ProtNLM"/>
    </source>
</evidence>
<feature type="transmembrane region" description="Helical" evidence="6">
    <location>
        <begin position="214"/>
        <end position="234"/>
    </location>
</feature>
<keyword evidence="4 6" id="KW-0472">Membrane</keyword>
<organism evidence="7 8">
    <name type="scientific">Stereocaulon virgatum</name>
    <dbReference type="NCBI Taxonomy" id="373712"/>
    <lineage>
        <taxon>Eukaryota</taxon>
        <taxon>Fungi</taxon>
        <taxon>Dikarya</taxon>
        <taxon>Ascomycota</taxon>
        <taxon>Pezizomycotina</taxon>
        <taxon>Lecanoromycetes</taxon>
        <taxon>OSLEUM clade</taxon>
        <taxon>Lecanoromycetidae</taxon>
        <taxon>Lecanorales</taxon>
        <taxon>Lecanorineae</taxon>
        <taxon>Stereocaulaceae</taxon>
        <taxon>Stereocaulon</taxon>
    </lineage>
</organism>
<dbReference type="InterPro" id="IPR006603">
    <property type="entry name" value="PQ-loop_rpt"/>
</dbReference>
<evidence type="ECO:0000256" key="6">
    <source>
        <dbReference type="SAM" id="Phobius"/>
    </source>
</evidence>
<dbReference type="Gene3D" id="1.20.1280.290">
    <property type="match status" value="2"/>
</dbReference>
<feature type="transmembrane region" description="Helical" evidence="6">
    <location>
        <begin position="89"/>
        <end position="110"/>
    </location>
</feature>
<feature type="transmembrane region" description="Helical" evidence="6">
    <location>
        <begin position="301"/>
        <end position="321"/>
    </location>
</feature>
<name>A0ABR4A3R4_9LECA</name>
<evidence type="ECO:0000256" key="5">
    <source>
        <dbReference type="SAM" id="MobiDB-lite"/>
    </source>
</evidence>
<dbReference type="PANTHER" id="PTHR16201:SF35">
    <property type="entry name" value="VACUOLAR AMINO ACID TRANSPORTER YPQ1-RELATED"/>
    <property type="match status" value="1"/>
</dbReference>
<comment type="caution">
    <text evidence="7">The sequence shown here is derived from an EMBL/GenBank/DDBJ whole genome shotgun (WGS) entry which is preliminary data.</text>
</comment>
<evidence type="ECO:0000256" key="2">
    <source>
        <dbReference type="ARBA" id="ARBA00022692"/>
    </source>
</evidence>
<feature type="transmembrane region" description="Helical" evidence="6">
    <location>
        <begin position="359"/>
        <end position="380"/>
    </location>
</feature>
<dbReference type="EMBL" id="JBEFKJ010000020">
    <property type="protein sequence ID" value="KAL2040557.1"/>
    <property type="molecule type" value="Genomic_DNA"/>
</dbReference>
<keyword evidence="3 6" id="KW-1133">Transmembrane helix</keyword>
<comment type="subcellular location">
    <subcellularLocation>
        <location evidence="1">Membrane</location>
        <topology evidence="1">Multi-pass membrane protein</topology>
    </subcellularLocation>
</comment>
<dbReference type="Pfam" id="PF04193">
    <property type="entry name" value="PQ-loop"/>
    <property type="match status" value="2"/>
</dbReference>
<feature type="transmembrane region" description="Helical" evidence="6">
    <location>
        <begin position="63"/>
        <end position="83"/>
    </location>
</feature>